<evidence type="ECO:0000313" key="9">
    <source>
        <dbReference type="EMBL" id="GER71633.1"/>
    </source>
</evidence>
<feature type="domain" description="Peptidase S54 rhomboid" evidence="8">
    <location>
        <begin position="56"/>
        <end position="193"/>
    </location>
</feature>
<keyword evidence="6 7" id="KW-0472">Membrane</keyword>
<sequence>MLIRPFRFSSFFLSYPAVSAILLIQCMLFAAMRPPFFPNMKLFEALSGVNLYIAQGEAWRLISPVFVHIKFGHLLMNSFSLLLLGPYLEHAMGKWKFTLLYLGSGFFANLASFFLLPLTYNHAGASGALFGLIGAYVALIHVFRETMPKTSRQTILSIAVISVVMAMMQPGVNHTAHLSGLVAGMLLGGMLLKKKAQSPA</sequence>
<feature type="transmembrane region" description="Helical" evidence="7">
    <location>
        <begin position="65"/>
        <end position="85"/>
    </location>
</feature>
<dbReference type="SUPFAM" id="SSF144091">
    <property type="entry name" value="Rhomboid-like"/>
    <property type="match status" value="1"/>
</dbReference>
<dbReference type="RefSeq" id="WP_151681811.1">
    <property type="nucleotide sequence ID" value="NZ_BKZP01000046.1"/>
</dbReference>
<evidence type="ECO:0000256" key="3">
    <source>
        <dbReference type="ARBA" id="ARBA00022692"/>
    </source>
</evidence>
<evidence type="ECO:0000256" key="5">
    <source>
        <dbReference type="ARBA" id="ARBA00022989"/>
    </source>
</evidence>
<accession>A0A5J4JHN9</accession>
<evidence type="ECO:0000256" key="1">
    <source>
        <dbReference type="ARBA" id="ARBA00004141"/>
    </source>
</evidence>
<evidence type="ECO:0000256" key="6">
    <source>
        <dbReference type="ARBA" id="ARBA00023136"/>
    </source>
</evidence>
<dbReference type="EMBL" id="BKZQ01000057">
    <property type="protein sequence ID" value="GER71633.1"/>
    <property type="molecule type" value="Genomic_DNA"/>
</dbReference>
<dbReference type="InterPro" id="IPR050925">
    <property type="entry name" value="Rhomboid_protease_S54"/>
</dbReference>
<evidence type="ECO:0000313" key="10">
    <source>
        <dbReference type="Proteomes" id="UP000391919"/>
    </source>
</evidence>
<protein>
    <submittedName>
        <fullName evidence="9">Rhomboid protease YdcA</fullName>
    </submittedName>
</protein>
<evidence type="ECO:0000259" key="8">
    <source>
        <dbReference type="Pfam" id="PF01694"/>
    </source>
</evidence>
<keyword evidence="9" id="KW-0645">Protease</keyword>
<dbReference type="Gene3D" id="1.20.1540.10">
    <property type="entry name" value="Rhomboid-like"/>
    <property type="match status" value="1"/>
</dbReference>
<keyword evidence="4" id="KW-0378">Hydrolase</keyword>
<feature type="transmembrane region" description="Helical" evidence="7">
    <location>
        <begin position="122"/>
        <end position="142"/>
    </location>
</feature>
<dbReference type="Proteomes" id="UP000391919">
    <property type="component" value="Unassembled WGS sequence"/>
</dbReference>
<comment type="similarity">
    <text evidence="2">Belongs to the peptidase S54 family.</text>
</comment>
<gene>
    <name evidence="9" type="primary">ydcA</name>
    <name evidence="9" type="ORF">BpJC7_29360</name>
</gene>
<comment type="subcellular location">
    <subcellularLocation>
        <location evidence="1">Membrane</location>
        <topology evidence="1">Multi-pass membrane protein</topology>
    </subcellularLocation>
</comment>
<reference evidence="9 10" key="1">
    <citation type="submission" date="2019-09" db="EMBL/GenBank/DDBJ databases">
        <title>Draft genome sequence of Bacillus sp. JC-7.</title>
        <authorList>
            <person name="Tanaka N."/>
            <person name="Shiwa Y."/>
            <person name="Fujita N."/>
            <person name="Tanasupawat S."/>
        </authorList>
    </citation>
    <scope>NUCLEOTIDE SEQUENCE [LARGE SCALE GENOMIC DNA]</scope>
    <source>
        <strain evidence="9 10">JC-7</strain>
    </source>
</reference>
<dbReference type="GO" id="GO:0006508">
    <property type="term" value="P:proteolysis"/>
    <property type="evidence" value="ECO:0007669"/>
    <property type="project" value="UniProtKB-KW"/>
</dbReference>
<keyword evidence="3 7" id="KW-0812">Transmembrane</keyword>
<dbReference type="InterPro" id="IPR035952">
    <property type="entry name" value="Rhomboid-like_sf"/>
</dbReference>
<evidence type="ECO:0000256" key="7">
    <source>
        <dbReference type="SAM" id="Phobius"/>
    </source>
</evidence>
<dbReference type="GO" id="GO:0004252">
    <property type="term" value="F:serine-type endopeptidase activity"/>
    <property type="evidence" value="ECO:0007669"/>
    <property type="project" value="InterPro"/>
</dbReference>
<keyword evidence="10" id="KW-1185">Reference proteome</keyword>
<dbReference type="GO" id="GO:0016020">
    <property type="term" value="C:membrane"/>
    <property type="evidence" value="ECO:0007669"/>
    <property type="project" value="UniProtKB-SubCell"/>
</dbReference>
<keyword evidence="5 7" id="KW-1133">Transmembrane helix</keyword>
<organism evidence="9 10">
    <name type="scientific">Weizmannia acidilactici</name>
    <dbReference type="NCBI Taxonomy" id="2607726"/>
    <lineage>
        <taxon>Bacteria</taxon>
        <taxon>Bacillati</taxon>
        <taxon>Bacillota</taxon>
        <taxon>Bacilli</taxon>
        <taxon>Bacillales</taxon>
        <taxon>Bacillaceae</taxon>
        <taxon>Heyndrickxia</taxon>
    </lineage>
</organism>
<feature type="transmembrane region" description="Helical" evidence="7">
    <location>
        <begin position="154"/>
        <end position="170"/>
    </location>
</feature>
<dbReference type="PANTHER" id="PTHR43731:SF14">
    <property type="entry name" value="PRESENILIN-ASSOCIATED RHOMBOID-LIKE PROTEIN, MITOCHONDRIAL"/>
    <property type="match status" value="1"/>
</dbReference>
<feature type="transmembrane region" description="Helical" evidence="7">
    <location>
        <begin position="12"/>
        <end position="32"/>
    </location>
</feature>
<dbReference type="PANTHER" id="PTHR43731">
    <property type="entry name" value="RHOMBOID PROTEASE"/>
    <property type="match status" value="1"/>
</dbReference>
<dbReference type="AlphaFoldDB" id="A0A5J4JHN9"/>
<dbReference type="InterPro" id="IPR022764">
    <property type="entry name" value="Peptidase_S54_rhomboid_dom"/>
</dbReference>
<evidence type="ECO:0000256" key="2">
    <source>
        <dbReference type="ARBA" id="ARBA00009045"/>
    </source>
</evidence>
<dbReference type="Pfam" id="PF01694">
    <property type="entry name" value="Rhomboid"/>
    <property type="match status" value="1"/>
</dbReference>
<proteinExistence type="inferred from homology"/>
<comment type="caution">
    <text evidence="9">The sequence shown here is derived from an EMBL/GenBank/DDBJ whole genome shotgun (WGS) entry which is preliminary data.</text>
</comment>
<feature type="transmembrane region" description="Helical" evidence="7">
    <location>
        <begin position="97"/>
        <end position="116"/>
    </location>
</feature>
<name>A0A5J4JHN9_9BACI</name>
<evidence type="ECO:0000256" key="4">
    <source>
        <dbReference type="ARBA" id="ARBA00022801"/>
    </source>
</evidence>